<accession>A0A5P8D471</accession>
<protein>
    <submittedName>
        <fullName evidence="1">Uncharacterized protein</fullName>
    </submittedName>
</protein>
<evidence type="ECO:0000313" key="1">
    <source>
        <dbReference type="EMBL" id="QFP93815.1"/>
    </source>
</evidence>
<sequence length="64" mass="7124">MKKIILLSALLVSLSAEVHAATLKEQFINSDGDRICVYLKHFREVYVNVGFSGTCHFNVPDGDL</sequence>
<dbReference type="EMBL" id="MN270891">
    <property type="protein sequence ID" value="QFP93815.1"/>
    <property type="molecule type" value="Genomic_DNA"/>
</dbReference>
<dbReference type="Proteomes" id="UP000326781">
    <property type="component" value="Segment"/>
</dbReference>
<reference evidence="1 2" key="1">
    <citation type="submission" date="2019-08" db="EMBL/GenBank/DDBJ databases">
        <title>Six bacteriophages against potato bacterial diseases.</title>
        <authorList>
            <person name="Zhang X."/>
            <person name="Kering K."/>
        </authorList>
    </citation>
    <scope>NUCLEOTIDE SEQUENCE [LARGE SCALE GENOMIC DNA]</scope>
</reference>
<evidence type="ECO:0000313" key="2">
    <source>
        <dbReference type="Proteomes" id="UP000326781"/>
    </source>
</evidence>
<organism evidence="1 2">
    <name type="scientific">Pectobacterium phage Wc4</name>
    <dbReference type="NCBI Taxonomy" id="2652428"/>
    <lineage>
        <taxon>Viruses</taxon>
        <taxon>Duplodnaviria</taxon>
        <taxon>Heunggongvirae</taxon>
        <taxon>Uroviricota</taxon>
        <taxon>Caudoviricetes</taxon>
        <taxon>Andersonviridae</taxon>
        <taxon>Andersonviridae incertae sedis</taxon>
        <taxon>Arnovirus</taxon>
        <taxon>Arnovirus Wc4</taxon>
    </lineage>
</organism>
<proteinExistence type="predicted"/>
<keyword evidence="2" id="KW-1185">Reference proteome</keyword>
<name>A0A5P8D471_9CAUD</name>